<dbReference type="GO" id="GO:0006629">
    <property type="term" value="P:lipid metabolic process"/>
    <property type="evidence" value="ECO:0007669"/>
    <property type="project" value="InterPro"/>
</dbReference>
<evidence type="ECO:0000256" key="1">
    <source>
        <dbReference type="SAM" id="Phobius"/>
    </source>
</evidence>
<dbReference type="SUPFAM" id="SSF53474">
    <property type="entry name" value="alpha/beta-Hydrolases"/>
    <property type="match status" value="1"/>
</dbReference>
<dbReference type="WBParaSite" id="MBELARI_LOCUS942">
    <property type="protein sequence ID" value="MBELARI_LOCUS942"/>
    <property type="gene ID" value="MBELARI_LOCUS942"/>
</dbReference>
<keyword evidence="1" id="KW-0472">Membrane</keyword>
<dbReference type="Proteomes" id="UP000887575">
    <property type="component" value="Unassembled WGS sequence"/>
</dbReference>
<dbReference type="InterPro" id="IPR002921">
    <property type="entry name" value="Fungal_lipase-type"/>
</dbReference>
<feature type="domain" description="Fungal lipase-type" evidence="2">
    <location>
        <begin position="39"/>
        <end position="115"/>
    </location>
</feature>
<dbReference type="PANTHER" id="PTHR45908">
    <property type="entry name" value="PROTEIN CBG11750-RELATED"/>
    <property type="match status" value="1"/>
</dbReference>
<dbReference type="Pfam" id="PF01764">
    <property type="entry name" value="Lipase_3"/>
    <property type="match status" value="1"/>
</dbReference>
<reference evidence="4" key="1">
    <citation type="submission" date="2024-02" db="UniProtKB">
        <authorList>
            <consortium name="WormBaseParasite"/>
        </authorList>
    </citation>
    <scope>IDENTIFICATION</scope>
</reference>
<evidence type="ECO:0000259" key="2">
    <source>
        <dbReference type="Pfam" id="PF01764"/>
    </source>
</evidence>
<keyword evidence="1" id="KW-0812">Transmembrane</keyword>
<keyword evidence="1" id="KW-1133">Transmembrane helix</keyword>
<keyword evidence="3" id="KW-1185">Reference proteome</keyword>
<dbReference type="AlphaFoldDB" id="A0AAF3FQC4"/>
<proteinExistence type="predicted"/>
<sequence length="161" mass="18339">MGDYEVPMEVIDILFGKQLTFPGGAKVADFFYNAFLKLWNNYDVWVTGHSLGAAMAGLAAGYVVQMGYVPKEKIRLITYGEPRTGDSQYADLIDQNYQHHSTEIWYQNNMTAGLPYKTCEGDEDKSCSAGIPIYEINTFAHTTYFDIDVGIFTRRDCHYWK</sequence>
<dbReference type="InterPro" id="IPR029058">
    <property type="entry name" value="AB_hydrolase_fold"/>
</dbReference>
<organism evidence="3 4">
    <name type="scientific">Mesorhabditis belari</name>
    <dbReference type="NCBI Taxonomy" id="2138241"/>
    <lineage>
        <taxon>Eukaryota</taxon>
        <taxon>Metazoa</taxon>
        <taxon>Ecdysozoa</taxon>
        <taxon>Nematoda</taxon>
        <taxon>Chromadorea</taxon>
        <taxon>Rhabditida</taxon>
        <taxon>Rhabditina</taxon>
        <taxon>Rhabditomorpha</taxon>
        <taxon>Rhabditoidea</taxon>
        <taxon>Rhabditidae</taxon>
        <taxon>Mesorhabditinae</taxon>
        <taxon>Mesorhabditis</taxon>
    </lineage>
</organism>
<accession>A0AAF3FQC4</accession>
<evidence type="ECO:0000313" key="3">
    <source>
        <dbReference type="Proteomes" id="UP000887575"/>
    </source>
</evidence>
<feature type="transmembrane region" description="Helical" evidence="1">
    <location>
        <begin position="44"/>
        <end position="64"/>
    </location>
</feature>
<dbReference type="Gene3D" id="3.40.50.1820">
    <property type="entry name" value="alpha/beta hydrolase"/>
    <property type="match status" value="1"/>
</dbReference>
<evidence type="ECO:0000313" key="4">
    <source>
        <dbReference type="WBParaSite" id="MBELARI_LOCUS942"/>
    </source>
</evidence>
<protein>
    <recommendedName>
        <fullName evidence="2">Fungal lipase-type domain-containing protein</fullName>
    </recommendedName>
</protein>
<name>A0AAF3FQC4_9BILA</name>